<dbReference type="InterPro" id="IPR000515">
    <property type="entry name" value="MetI-like"/>
</dbReference>
<dbReference type="PROSITE" id="PS50928">
    <property type="entry name" value="ABC_TM1"/>
    <property type="match status" value="1"/>
</dbReference>
<dbReference type="InterPro" id="IPR051204">
    <property type="entry name" value="ABC_transp_perm/SBD"/>
</dbReference>
<reference evidence="8" key="1">
    <citation type="journal article" date="2021" name="Microorganisms">
        <title>Acidisoma silvae sp. nov. and Acidisomacellulosilytica sp. nov., Two Acidophilic Bacteria Isolated from Decaying Wood, Hydrolyzing Cellulose and Producing Poly-3-hydroxybutyrate.</title>
        <authorList>
            <person name="Mieszkin S."/>
            <person name="Pouder E."/>
            <person name="Uroz S."/>
            <person name="Simon-Colin C."/>
            <person name="Alain K."/>
        </authorList>
    </citation>
    <scope>NUCLEOTIDE SEQUENCE</scope>
    <source>
        <strain evidence="8">HW T2.11</strain>
    </source>
</reference>
<reference evidence="8" key="2">
    <citation type="submission" date="2021-01" db="EMBL/GenBank/DDBJ databases">
        <authorList>
            <person name="Mieszkin S."/>
            <person name="Pouder E."/>
            <person name="Alain K."/>
        </authorList>
    </citation>
    <scope>NUCLEOTIDE SEQUENCE</scope>
    <source>
        <strain evidence="8">HW T2.11</strain>
    </source>
</reference>
<evidence type="ECO:0000256" key="2">
    <source>
        <dbReference type="ARBA" id="ARBA00022448"/>
    </source>
</evidence>
<dbReference type="EMBL" id="JAESVB010000017">
    <property type="protein sequence ID" value="MCB8877783.1"/>
    <property type="molecule type" value="Genomic_DNA"/>
</dbReference>
<proteinExistence type="inferred from homology"/>
<dbReference type="AlphaFoldDB" id="A0A963YVC4"/>
<dbReference type="SUPFAM" id="SSF161098">
    <property type="entry name" value="MetI-like"/>
    <property type="match status" value="1"/>
</dbReference>
<feature type="transmembrane region" description="Helical" evidence="6">
    <location>
        <begin position="16"/>
        <end position="42"/>
    </location>
</feature>
<protein>
    <submittedName>
        <fullName evidence="8">ABC transporter permease</fullName>
    </submittedName>
</protein>
<comment type="similarity">
    <text evidence="6">Belongs to the binding-protein-dependent transport system permease family.</text>
</comment>
<dbReference type="PANTHER" id="PTHR30177:SF4">
    <property type="entry name" value="OSMOPROTECTANT IMPORT PERMEASE PROTEIN OSMW"/>
    <property type="match status" value="1"/>
</dbReference>
<keyword evidence="4 6" id="KW-1133">Transmembrane helix</keyword>
<evidence type="ECO:0000313" key="9">
    <source>
        <dbReference type="Proteomes" id="UP000708298"/>
    </source>
</evidence>
<accession>A0A963YVC4</accession>
<dbReference type="InterPro" id="IPR035906">
    <property type="entry name" value="MetI-like_sf"/>
</dbReference>
<organism evidence="8 9">
    <name type="scientific">Acidisoma silvae</name>
    <dbReference type="NCBI Taxonomy" id="2802396"/>
    <lineage>
        <taxon>Bacteria</taxon>
        <taxon>Pseudomonadati</taxon>
        <taxon>Pseudomonadota</taxon>
        <taxon>Alphaproteobacteria</taxon>
        <taxon>Acetobacterales</taxon>
        <taxon>Acidocellaceae</taxon>
        <taxon>Acidisoma</taxon>
    </lineage>
</organism>
<evidence type="ECO:0000256" key="1">
    <source>
        <dbReference type="ARBA" id="ARBA00004651"/>
    </source>
</evidence>
<evidence type="ECO:0000259" key="7">
    <source>
        <dbReference type="PROSITE" id="PS50928"/>
    </source>
</evidence>
<dbReference type="GO" id="GO:0005886">
    <property type="term" value="C:plasma membrane"/>
    <property type="evidence" value="ECO:0007669"/>
    <property type="project" value="UniProtKB-SubCell"/>
</dbReference>
<dbReference type="GO" id="GO:0031460">
    <property type="term" value="P:glycine betaine transport"/>
    <property type="evidence" value="ECO:0007669"/>
    <property type="project" value="TreeGrafter"/>
</dbReference>
<dbReference type="PANTHER" id="PTHR30177">
    <property type="entry name" value="GLYCINE BETAINE/L-PROLINE TRANSPORT SYSTEM PERMEASE PROTEIN PROW"/>
    <property type="match status" value="1"/>
</dbReference>
<feature type="transmembrane region" description="Helical" evidence="6">
    <location>
        <begin position="181"/>
        <end position="202"/>
    </location>
</feature>
<dbReference type="Pfam" id="PF00528">
    <property type="entry name" value="BPD_transp_1"/>
    <property type="match status" value="1"/>
</dbReference>
<feature type="domain" description="ABC transmembrane type-1" evidence="7">
    <location>
        <begin position="17"/>
        <end position="204"/>
    </location>
</feature>
<dbReference type="Gene3D" id="1.10.3720.10">
    <property type="entry name" value="MetI-like"/>
    <property type="match status" value="1"/>
</dbReference>
<evidence type="ECO:0000256" key="4">
    <source>
        <dbReference type="ARBA" id="ARBA00022989"/>
    </source>
</evidence>
<evidence type="ECO:0000256" key="6">
    <source>
        <dbReference type="RuleBase" id="RU363032"/>
    </source>
</evidence>
<evidence type="ECO:0000313" key="8">
    <source>
        <dbReference type="EMBL" id="MCB8877783.1"/>
    </source>
</evidence>
<feature type="transmembrane region" description="Helical" evidence="6">
    <location>
        <begin position="83"/>
        <end position="102"/>
    </location>
</feature>
<feature type="transmembrane region" description="Helical" evidence="6">
    <location>
        <begin position="51"/>
        <end position="71"/>
    </location>
</feature>
<comment type="subcellular location">
    <subcellularLocation>
        <location evidence="1 6">Cell membrane</location>
        <topology evidence="1 6">Multi-pass membrane protein</topology>
    </subcellularLocation>
</comment>
<dbReference type="Proteomes" id="UP000708298">
    <property type="component" value="Unassembled WGS sequence"/>
</dbReference>
<sequence>MNFDWLAGEVDDIGNFFAWHVALSVIPVLVALVLAVPIGWLVKQSGFLRPALLGTVGLLYTIPSLALFVLLPLVLGTQILDPLNVVVALTVYTLALLVRTVCDGLEAVSSDVLQAANAMGYRRIARFFRVELPLAVPVIGAGLRVAVVSNVSIVSIAALIGTPQLGSLFTEGLELHFLTPIFTGIILCVALAVLLDSLVLIITRQLTGWQPRT</sequence>
<evidence type="ECO:0000256" key="3">
    <source>
        <dbReference type="ARBA" id="ARBA00022692"/>
    </source>
</evidence>
<gene>
    <name evidence="8" type="ORF">ASILVAE211_21490</name>
</gene>
<keyword evidence="9" id="KW-1185">Reference proteome</keyword>
<comment type="caution">
    <text evidence="8">The sequence shown here is derived from an EMBL/GenBank/DDBJ whole genome shotgun (WGS) entry which is preliminary data.</text>
</comment>
<dbReference type="GO" id="GO:0055085">
    <property type="term" value="P:transmembrane transport"/>
    <property type="evidence" value="ECO:0007669"/>
    <property type="project" value="InterPro"/>
</dbReference>
<evidence type="ECO:0000256" key="5">
    <source>
        <dbReference type="ARBA" id="ARBA00023136"/>
    </source>
</evidence>
<keyword evidence="2 6" id="KW-0813">Transport</keyword>
<feature type="transmembrane region" description="Helical" evidence="6">
    <location>
        <begin position="132"/>
        <end position="161"/>
    </location>
</feature>
<keyword evidence="5 6" id="KW-0472">Membrane</keyword>
<keyword evidence="3 6" id="KW-0812">Transmembrane</keyword>
<name>A0A963YVC4_9PROT</name>
<dbReference type="RefSeq" id="WP_227323431.1">
    <property type="nucleotide sequence ID" value="NZ_JAESVB010000017.1"/>
</dbReference>
<dbReference type="CDD" id="cd06261">
    <property type="entry name" value="TM_PBP2"/>
    <property type="match status" value="1"/>
</dbReference>